<keyword evidence="2 4" id="KW-0479">Metal-binding</keyword>
<dbReference type="NCBIfam" id="TIGR02603">
    <property type="entry name" value="CxxCH_TIGR02603"/>
    <property type="match status" value="1"/>
</dbReference>
<feature type="chain" id="PRO_5002800325" evidence="5">
    <location>
        <begin position="26"/>
        <end position="1034"/>
    </location>
</feature>
<feature type="signal peptide" evidence="5">
    <location>
        <begin position="1"/>
        <end position="25"/>
    </location>
</feature>
<keyword evidence="1 4" id="KW-0349">Heme</keyword>
<dbReference type="Gene3D" id="2.120.10.30">
    <property type="entry name" value="TolB, C-terminal domain"/>
    <property type="match status" value="1"/>
</dbReference>
<protein>
    <submittedName>
        <fullName evidence="7">Heme-binding protein</fullName>
    </submittedName>
</protein>
<proteinExistence type="predicted"/>
<evidence type="ECO:0000313" key="7">
    <source>
        <dbReference type="EMBL" id="EDY20726.1"/>
    </source>
</evidence>
<dbReference type="RefSeq" id="WP_006979248.1">
    <property type="nucleotide sequence ID" value="NZ_ABVL01000004.1"/>
</dbReference>
<dbReference type="InParanoid" id="B4CZ35"/>
<dbReference type="SUPFAM" id="SSF49785">
    <property type="entry name" value="Galactose-binding domain-like"/>
    <property type="match status" value="1"/>
</dbReference>
<dbReference type="GO" id="GO:0009055">
    <property type="term" value="F:electron transfer activity"/>
    <property type="evidence" value="ECO:0007669"/>
    <property type="project" value="InterPro"/>
</dbReference>
<dbReference type="InterPro" id="IPR009056">
    <property type="entry name" value="Cyt_c-like_dom"/>
</dbReference>
<comment type="caution">
    <text evidence="7">The sequence shown here is derived from an EMBL/GenBank/DDBJ whole genome shotgun (WGS) entry which is preliminary data.</text>
</comment>
<dbReference type="STRING" id="497964.CfE428DRAFT_1923"/>
<keyword evidence="8" id="KW-1185">Reference proteome</keyword>
<dbReference type="Gene3D" id="1.10.760.10">
    <property type="entry name" value="Cytochrome c-like domain"/>
    <property type="match status" value="1"/>
</dbReference>
<dbReference type="SUPFAM" id="SSF50952">
    <property type="entry name" value="Soluble quinoprotein glucose dehydrogenase"/>
    <property type="match status" value="1"/>
</dbReference>
<gene>
    <name evidence="7" type="ORF">CfE428DRAFT_1923</name>
</gene>
<dbReference type="Pfam" id="PF00034">
    <property type="entry name" value="Cytochrom_C"/>
    <property type="match status" value="1"/>
</dbReference>
<evidence type="ECO:0000256" key="3">
    <source>
        <dbReference type="ARBA" id="ARBA00023004"/>
    </source>
</evidence>
<dbReference type="PANTHER" id="PTHR33546">
    <property type="entry name" value="LARGE, MULTIFUNCTIONAL SECRETED PROTEIN-RELATED"/>
    <property type="match status" value="1"/>
</dbReference>
<dbReference type="InterPro" id="IPR013427">
    <property type="entry name" value="Haem-bd_dom_put"/>
</dbReference>
<dbReference type="Proteomes" id="UP000005824">
    <property type="component" value="Unassembled WGS sequence"/>
</dbReference>
<feature type="domain" description="Cytochrome c" evidence="6">
    <location>
        <begin position="887"/>
        <end position="1025"/>
    </location>
</feature>
<evidence type="ECO:0000256" key="4">
    <source>
        <dbReference type="PROSITE-ProRule" id="PRU00433"/>
    </source>
</evidence>
<keyword evidence="3 4" id="KW-0408">Iron</keyword>
<dbReference type="InterPro" id="IPR036909">
    <property type="entry name" value="Cyt_c-like_dom_sf"/>
</dbReference>
<dbReference type="InterPro" id="IPR008979">
    <property type="entry name" value="Galactose-bd-like_sf"/>
</dbReference>
<dbReference type="PANTHER" id="PTHR33546:SF1">
    <property type="entry name" value="LARGE, MULTIFUNCTIONAL SECRETED PROTEIN"/>
    <property type="match status" value="1"/>
</dbReference>
<evidence type="ECO:0000313" key="8">
    <source>
        <dbReference type="Proteomes" id="UP000005824"/>
    </source>
</evidence>
<organism evidence="7 8">
    <name type="scientific">Chthoniobacter flavus Ellin428</name>
    <dbReference type="NCBI Taxonomy" id="497964"/>
    <lineage>
        <taxon>Bacteria</taxon>
        <taxon>Pseudomonadati</taxon>
        <taxon>Verrucomicrobiota</taxon>
        <taxon>Spartobacteria</taxon>
        <taxon>Chthoniobacterales</taxon>
        <taxon>Chthoniobacteraceae</taxon>
        <taxon>Chthoniobacter</taxon>
    </lineage>
</organism>
<accession>B4CZ35</accession>
<dbReference type="PROSITE" id="PS51007">
    <property type="entry name" value="CYTC"/>
    <property type="match status" value="1"/>
</dbReference>
<dbReference type="InterPro" id="IPR011041">
    <property type="entry name" value="Quinoprot_gluc/sorb_DH_b-prop"/>
</dbReference>
<dbReference type="EMBL" id="ABVL01000004">
    <property type="protein sequence ID" value="EDY20726.1"/>
    <property type="molecule type" value="Genomic_DNA"/>
</dbReference>
<evidence type="ECO:0000256" key="2">
    <source>
        <dbReference type="ARBA" id="ARBA00022723"/>
    </source>
</evidence>
<name>B4CZ35_9BACT</name>
<dbReference type="eggNOG" id="COG2133">
    <property type="taxonomic scope" value="Bacteria"/>
</dbReference>
<dbReference type="AlphaFoldDB" id="B4CZ35"/>
<dbReference type="InterPro" id="IPR011042">
    <property type="entry name" value="6-blade_b-propeller_TolB-like"/>
</dbReference>
<sequence length="1034" mass="112615" precursor="true">MKVSRSPIILAALLGALFPSLVLHAEPQWIWSQQRAYDKEKEIFRKKFTITGEIKSATLALTCDNAATATLNGKTVLENLDWNEPVRGNVAKNLHPGENELVIEGRNREGAAALLASLTIETADGKKQLVETGPDWETAKPGTTDFHPVLVIAKYGAKPWGAIFDRTPKTAIADPASLTVAPGFKVELLYTVPKEEQGSWVALTVDPKGRLLASDQYGGIYRITPPPIGQSGEAKVEPLATQIGGAHGLLFANNALYVMVNETKASNSHEAGLYRLKYNAAADAFETPELLRHIQGGGEHGPHSIVLGPDGKSIYICAGNFTKFPEGGETTRPVAWQEDNLLPRLWDANGFGKALLAPGGYTCKLDFDGKNAEIIAFGFRNHFDMAFDTNGELFTYDSDMEWDMGSPWYVPTRINHIVSGGDFGWRSGANRMPAYYEDSLPAVLDIGPGSPTGMVFGTGAKFPAKYQRAMFALDWTYGTLYAIHYIPDGATFRAEKEEFVAGKPLPLTDVVIRPQDGALYFTVGGRKTQSALFRVTYTGSESTAPVLALPPTPEAKTRRELEKLHVEGVGPEAIDKAWPHLASPDRYIRWAARVAIEHQPVAKWKDRALAERDPWGSIEALIALSRMGCSKHATELETEEALKKGTSSGPVVATLPEDAALQKSVLEALGRLDFKKLDKAQQMALLRAYELCFTRLGKPGPDICAPLAAKFDPLFPQTDALMNRELVSLLVFLDSTSVVAKTVPLLDTTPDYGGAIATEGLLARNEGYAHGVNAVGDSRPNRQAIAYVYALRDAHVGWTPALRKAYFTWFSRTRGWHGGNSFTKFLENMRTESLANFVPDAEHASLDALSKQAPPAPPANIVMPKGPGRNYSVDEAVAFAQGGLHGRNFEQGKAMFTSTLCIRCHHFNGEGGNIGPDISGAGNRYTLRDLLENIIEPSKVISDQYGTDQLELKDGSTVIGRVVVEENEKLFVMTSALAPETLTPVNARDVKARKPYPVSMMPVGLINGLNKDELLDLLAYIQSGGNPNDKAFAR</sequence>
<dbReference type="GO" id="GO:0046872">
    <property type="term" value="F:metal ion binding"/>
    <property type="evidence" value="ECO:0007669"/>
    <property type="project" value="UniProtKB-KW"/>
</dbReference>
<evidence type="ECO:0000256" key="1">
    <source>
        <dbReference type="ARBA" id="ARBA00022617"/>
    </source>
</evidence>
<evidence type="ECO:0000259" key="6">
    <source>
        <dbReference type="PROSITE" id="PS51007"/>
    </source>
</evidence>
<reference evidence="7 8" key="1">
    <citation type="journal article" date="2011" name="J. Bacteriol.">
        <title>Genome sequence of Chthoniobacter flavus Ellin428, an aerobic heterotrophic soil bacterium.</title>
        <authorList>
            <person name="Kant R."/>
            <person name="van Passel M.W."/>
            <person name="Palva A."/>
            <person name="Lucas S."/>
            <person name="Lapidus A."/>
            <person name="Glavina Del Rio T."/>
            <person name="Dalin E."/>
            <person name="Tice H."/>
            <person name="Bruce D."/>
            <person name="Goodwin L."/>
            <person name="Pitluck S."/>
            <person name="Larimer F.W."/>
            <person name="Land M.L."/>
            <person name="Hauser L."/>
            <person name="Sangwan P."/>
            <person name="de Vos W.M."/>
            <person name="Janssen P.H."/>
            <person name="Smidt H."/>
        </authorList>
    </citation>
    <scope>NUCLEOTIDE SEQUENCE [LARGE SCALE GENOMIC DNA]</scope>
    <source>
        <strain evidence="7 8">Ellin428</strain>
    </source>
</reference>
<dbReference type="Gene3D" id="2.60.120.260">
    <property type="entry name" value="Galactose-binding domain-like"/>
    <property type="match status" value="1"/>
</dbReference>
<dbReference type="SUPFAM" id="SSF46626">
    <property type="entry name" value="Cytochrome c"/>
    <property type="match status" value="1"/>
</dbReference>
<keyword evidence="5" id="KW-0732">Signal</keyword>
<dbReference type="GO" id="GO:0020037">
    <property type="term" value="F:heme binding"/>
    <property type="evidence" value="ECO:0007669"/>
    <property type="project" value="InterPro"/>
</dbReference>
<evidence type="ECO:0000256" key="5">
    <source>
        <dbReference type="SAM" id="SignalP"/>
    </source>
</evidence>